<feature type="transmembrane region" description="Helical" evidence="1">
    <location>
        <begin position="233"/>
        <end position="253"/>
    </location>
</feature>
<evidence type="ECO:0000313" key="3">
    <source>
        <dbReference type="Proteomes" id="UP000217999"/>
    </source>
</evidence>
<evidence type="ECO:0000256" key="1">
    <source>
        <dbReference type="SAM" id="Phobius"/>
    </source>
</evidence>
<organism evidence="2 3">
    <name type="scientific">Vandammella animalimorsus</name>
    <dbReference type="NCBI Taxonomy" id="2029117"/>
    <lineage>
        <taxon>Bacteria</taxon>
        <taxon>Pseudomonadati</taxon>
        <taxon>Pseudomonadota</taxon>
        <taxon>Betaproteobacteria</taxon>
        <taxon>Burkholderiales</taxon>
        <taxon>Comamonadaceae</taxon>
        <taxon>Vandammella</taxon>
    </lineage>
</organism>
<keyword evidence="1" id="KW-0472">Membrane</keyword>
<feature type="transmembrane region" description="Helical" evidence="1">
    <location>
        <begin position="162"/>
        <end position="183"/>
    </location>
</feature>
<reference evidence="2 3" key="1">
    <citation type="submission" date="2017-08" db="EMBL/GenBank/DDBJ databases">
        <title>WGS of Clinical strains of the CDC Group NO-1 linked to zoonotic infections in humans.</title>
        <authorList>
            <person name="Bernier A.-M."/>
            <person name="Bernard K."/>
        </authorList>
    </citation>
    <scope>NUCLEOTIDE SEQUENCE [LARGE SCALE GENOMIC DNA]</scope>
    <source>
        <strain evidence="2 3">NML03-0146</strain>
    </source>
</reference>
<dbReference type="Proteomes" id="UP000217999">
    <property type="component" value="Unassembled WGS sequence"/>
</dbReference>
<gene>
    <name evidence="2" type="ORF">CK620_11465</name>
</gene>
<dbReference type="RefSeq" id="WP_095550409.1">
    <property type="nucleotide sequence ID" value="NZ_NSJF01000006.1"/>
</dbReference>
<keyword evidence="1" id="KW-1133">Transmembrane helix</keyword>
<keyword evidence="1" id="KW-0812">Transmembrane</keyword>
<feature type="transmembrane region" description="Helical" evidence="1">
    <location>
        <begin position="290"/>
        <end position="311"/>
    </location>
</feature>
<feature type="transmembrane region" description="Helical" evidence="1">
    <location>
        <begin position="195"/>
        <end position="213"/>
    </location>
</feature>
<comment type="caution">
    <text evidence="2">The sequence shown here is derived from an EMBL/GenBank/DDBJ whole genome shotgun (WGS) entry which is preliminary data.</text>
</comment>
<feature type="transmembrane region" description="Helical" evidence="1">
    <location>
        <begin position="404"/>
        <end position="426"/>
    </location>
</feature>
<feature type="transmembrane region" description="Helical" evidence="1">
    <location>
        <begin position="332"/>
        <end position="359"/>
    </location>
</feature>
<feature type="transmembrane region" description="Helical" evidence="1">
    <location>
        <begin position="21"/>
        <end position="42"/>
    </location>
</feature>
<accession>A0A2A2A7Q7</accession>
<dbReference type="EMBL" id="NSJF01000006">
    <property type="protein sequence ID" value="PAT33774.1"/>
    <property type="molecule type" value="Genomic_DNA"/>
</dbReference>
<feature type="transmembrane region" description="Helical" evidence="1">
    <location>
        <begin position="106"/>
        <end position="124"/>
    </location>
</feature>
<sequence length="482" mass="53248">MMLGNPEFQRQLWLRWGPWHGLWLLLFVALAALVVAVLSAPGERLRNVLGVALLTMCLAPVFPGASTAGRSLQEELVQNTWDWQRLSALGPWQVAWGKLLGSTLPMWLLALVCAALAQALAWFGHWRLASLPQEGGAWAPLLAEPIQAHAHLAELVWLVPKLALLALLWGLALQAFAMASAPMKIDTERQRRNQPGMRVAVLVMLAWMLFSTLQQEQILDFGLKRWWGQPLGFFELGWLFGLAALGLNLLALWRTMGMRLDVPALPWAMPLGCMAAAAMLAGLWPHAPGARHWLVVTAYLALGCSLLTCLSQRETAFAQWRRVQVCWGQQRWLAGLQAMPLWPVSWCLAAAATLALLLWPAAGAGSGTFQRALPLLLLALLRDAGFVLLWALQPIGMRRLGPALSFGWVALGIMLPLMLLGARNFPLALAVQPWLAPFMPPLRLDALHWLALALQLGGMALLVWRAWRQRVAQLEMAGLETH</sequence>
<evidence type="ECO:0000313" key="2">
    <source>
        <dbReference type="EMBL" id="PAT33774.1"/>
    </source>
</evidence>
<name>A0A2A2A7Q7_9BURK</name>
<feature type="transmembrane region" description="Helical" evidence="1">
    <location>
        <begin position="265"/>
        <end position="284"/>
    </location>
</feature>
<proteinExistence type="predicted"/>
<protein>
    <submittedName>
        <fullName evidence="2">Uncharacterized protein</fullName>
    </submittedName>
</protein>
<dbReference type="AlphaFoldDB" id="A0A2A2A7Q7"/>
<feature type="transmembrane region" description="Helical" evidence="1">
    <location>
        <begin position="446"/>
        <end position="467"/>
    </location>
</feature>
<feature type="transmembrane region" description="Helical" evidence="1">
    <location>
        <begin position="371"/>
        <end position="392"/>
    </location>
</feature>